<reference evidence="2 3" key="1">
    <citation type="journal article" date="2015" name="Genome Announc.">
        <title>Expanding the biotechnology potential of lactobacilli through comparative genomics of 213 strains and associated genera.</title>
        <authorList>
            <person name="Sun Z."/>
            <person name="Harris H.M."/>
            <person name="McCann A."/>
            <person name="Guo C."/>
            <person name="Argimon S."/>
            <person name="Zhang W."/>
            <person name="Yang X."/>
            <person name="Jeffery I.B."/>
            <person name="Cooney J.C."/>
            <person name="Kagawa T.F."/>
            <person name="Liu W."/>
            <person name="Song Y."/>
            <person name="Salvetti E."/>
            <person name="Wrobel A."/>
            <person name="Rasinkangas P."/>
            <person name="Parkhill J."/>
            <person name="Rea M.C."/>
            <person name="O'Sullivan O."/>
            <person name="Ritari J."/>
            <person name="Douillard F.P."/>
            <person name="Paul Ross R."/>
            <person name="Yang R."/>
            <person name="Briner A.E."/>
            <person name="Felis G.E."/>
            <person name="de Vos W.M."/>
            <person name="Barrangou R."/>
            <person name="Klaenhammer T.R."/>
            <person name="Caufield P.W."/>
            <person name="Cui Y."/>
            <person name="Zhang H."/>
            <person name="O'Toole P.W."/>
        </authorList>
    </citation>
    <scope>NUCLEOTIDE SEQUENCE [LARGE SCALE GENOMIC DNA]</scope>
    <source>
        <strain evidence="2 3">DSM 15836</strain>
    </source>
</reference>
<dbReference type="Proteomes" id="UP000051217">
    <property type="component" value="Unassembled WGS sequence"/>
</dbReference>
<feature type="coiled-coil region" evidence="1">
    <location>
        <begin position="116"/>
        <end position="143"/>
    </location>
</feature>
<accession>A0ABR5PNF1</accession>
<dbReference type="EMBL" id="AZFI01000002">
    <property type="protein sequence ID" value="KRM31979.1"/>
    <property type="molecule type" value="Genomic_DNA"/>
</dbReference>
<keyword evidence="3" id="KW-1185">Reference proteome</keyword>
<protein>
    <recommendedName>
        <fullName evidence="4">DUF3102 domain-containing protein</fullName>
    </recommendedName>
</protein>
<dbReference type="Gene3D" id="1.20.5.340">
    <property type="match status" value="1"/>
</dbReference>
<sequence>MNKLQEVALSNDLTQLTTEIKTYQSIGGQAIFEIGRRLKKVKEEDLAHGQYLKWLESINMDRTMASRFIKVSSEKWLNDEPVQHLGVSVLYELTKIPTEMRNEPQQLDSGETKKPVDMTRREIQELNHKLKQSEDARQTLNGVIDDKSKTITALEEQVKNKPAPEIVEKEIEKVPDDYEQLKQQASDAQAQLKKAQEDLEFYQREVQAYERIRKNDEANDKFDEQQEHELRSLKVQTSISIYSLIRDIQKFLREENVLTDISKINDLDNRSKSDLQEATDGLQRFVDNVNQIIEGRRIVEGKFSE</sequence>
<comment type="caution">
    <text evidence="2">The sequence shown here is derived from an EMBL/GenBank/DDBJ whole genome shotgun (WGS) entry which is preliminary data.</text>
</comment>
<keyword evidence="1" id="KW-0175">Coiled coil</keyword>
<evidence type="ECO:0008006" key="4">
    <source>
        <dbReference type="Google" id="ProtNLM"/>
    </source>
</evidence>
<evidence type="ECO:0000313" key="3">
    <source>
        <dbReference type="Proteomes" id="UP000051217"/>
    </source>
</evidence>
<evidence type="ECO:0000256" key="1">
    <source>
        <dbReference type="SAM" id="Coils"/>
    </source>
</evidence>
<organism evidence="2 3">
    <name type="scientific">Ligilactobacillus acidipiscis DSM 15836</name>
    <dbReference type="NCBI Taxonomy" id="1423716"/>
    <lineage>
        <taxon>Bacteria</taxon>
        <taxon>Bacillati</taxon>
        <taxon>Bacillota</taxon>
        <taxon>Bacilli</taxon>
        <taxon>Lactobacillales</taxon>
        <taxon>Lactobacillaceae</taxon>
        <taxon>Ligilactobacillus</taxon>
    </lineage>
</organism>
<dbReference type="Pfam" id="PF11300">
    <property type="entry name" value="DUF3102"/>
    <property type="match status" value="1"/>
</dbReference>
<proteinExistence type="predicted"/>
<feature type="coiled-coil region" evidence="1">
    <location>
        <begin position="171"/>
        <end position="219"/>
    </location>
</feature>
<gene>
    <name evidence="2" type="ORF">FC65_GL000892</name>
</gene>
<dbReference type="InterPro" id="IPR021451">
    <property type="entry name" value="DUF3102"/>
</dbReference>
<name>A0ABR5PNF1_9LACO</name>
<evidence type="ECO:0000313" key="2">
    <source>
        <dbReference type="EMBL" id="KRM31979.1"/>
    </source>
</evidence>